<organism evidence="2 3">
    <name type="scientific">Xanthocytophaga agilis</name>
    <dbReference type="NCBI Taxonomy" id="3048010"/>
    <lineage>
        <taxon>Bacteria</taxon>
        <taxon>Pseudomonadati</taxon>
        <taxon>Bacteroidota</taxon>
        <taxon>Cytophagia</taxon>
        <taxon>Cytophagales</taxon>
        <taxon>Rhodocytophagaceae</taxon>
        <taxon>Xanthocytophaga</taxon>
    </lineage>
</organism>
<proteinExistence type="predicted"/>
<evidence type="ECO:0000313" key="2">
    <source>
        <dbReference type="EMBL" id="MDJ1504436.1"/>
    </source>
</evidence>
<dbReference type="GO" id="GO:0090313">
    <property type="term" value="P:regulation of protein targeting to membrane"/>
    <property type="evidence" value="ECO:0007669"/>
    <property type="project" value="TreeGrafter"/>
</dbReference>
<dbReference type="EMBL" id="JASJOU010000011">
    <property type="protein sequence ID" value="MDJ1504436.1"/>
    <property type="molecule type" value="Genomic_DNA"/>
</dbReference>
<evidence type="ECO:0000256" key="1">
    <source>
        <dbReference type="SAM" id="Phobius"/>
    </source>
</evidence>
<dbReference type="InterPro" id="IPR052894">
    <property type="entry name" value="AsmA-related"/>
</dbReference>
<keyword evidence="3" id="KW-1185">Reference proteome</keyword>
<reference evidence="2" key="1">
    <citation type="submission" date="2023-05" db="EMBL/GenBank/DDBJ databases">
        <authorList>
            <person name="Zhang X."/>
        </authorList>
    </citation>
    <scope>NUCLEOTIDE SEQUENCE</scope>
    <source>
        <strain evidence="2">BD1B2-1</strain>
    </source>
</reference>
<dbReference type="AlphaFoldDB" id="A0AAE3UHK6"/>
<keyword evidence="1" id="KW-0812">Transmembrane</keyword>
<protein>
    <submittedName>
        <fullName evidence="2">AsmA-like C-terminal region-containing protein</fullName>
    </submittedName>
</protein>
<dbReference type="Proteomes" id="UP001232063">
    <property type="component" value="Unassembled WGS sequence"/>
</dbReference>
<evidence type="ECO:0000313" key="3">
    <source>
        <dbReference type="Proteomes" id="UP001232063"/>
    </source>
</evidence>
<dbReference type="PANTHER" id="PTHR30441">
    <property type="entry name" value="DUF748 DOMAIN-CONTAINING PROTEIN"/>
    <property type="match status" value="1"/>
</dbReference>
<dbReference type="GO" id="GO:0005886">
    <property type="term" value="C:plasma membrane"/>
    <property type="evidence" value="ECO:0007669"/>
    <property type="project" value="TreeGrafter"/>
</dbReference>
<gene>
    <name evidence="2" type="ORF">QNI22_27495</name>
</gene>
<keyword evidence="1" id="KW-0472">Membrane</keyword>
<dbReference type="RefSeq" id="WP_314515706.1">
    <property type="nucleotide sequence ID" value="NZ_JASJOU010000011.1"/>
</dbReference>
<feature type="transmembrane region" description="Helical" evidence="1">
    <location>
        <begin position="9"/>
        <end position="28"/>
    </location>
</feature>
<name>A0AAE3UHK6_9BACT</name>
<accession>A0AAE3UHK6</accession>
<keyword evidence="1" id="KW-1133">Transmembrane helix</keyword>
<dbReference type="PANTHER" id="PTHR30441:SF8">
    <property type="entry name" value="DUF748 DOMAIN-CONTAINING PROTEIN"/>
    <property type="match status" value="1"/>
</dbReference>
<sequence length="1093" mass="123709">MTVAKGFRIFFYCLLILTTILAVLLWTLPRFYEERAASYLRKQFALYSDLRLQHFTTRISLFSHFPHVTFTFEQLSVVDTTFSVPLQVLGVKQAKFTVNLQDIKRDTVPLQNIQLKGIRFYQEIDSVGHKTGFRFKKRKTSGSVIATAARFEFPQIEISDVQVRTLNKYKQSAFSVLVKNASLSASYAGDSLLVKGTLQGESEYIKNQNITLFQGWPFTATAHYVYNVKEKKGTLYKSAIQVHQDTISIMGTHKRSKQGVSLAIDLQGQLGLTELLNEALPGKLKPYLAQVSSNSKVKFHYSITGNSSPTLRPHTHLAFVVADGNISWSKSPVELKHIDLRGELDNGKDQTPRTSYIRISSFRCQTDSNTLDGNLQITNFDYPSIKLAIQGYLAIPVLATIVAIPSPSSYQGSIMGNMAMEGPLHSPIAGYFSKRLKWNGTLKIQNGSWTGSNTFQATHVNADMKFANNLLHIQNLYGRIHNQPVSASGTIQNLLAYIAGFQPVVKIISTLNARQINTEWFQGLFVASSSILLSKKKALVHTFHLSGTGPIQQKTLLPPFIQTDIKVQCSKLLVGNDTIYNLNSHLQSTETALNFTHLAGSWRQGKFEGKLYLPNDLNKLNQSSLKGIIQIEELDLKSAIGQRLSSKKNFLSSLSYNPSVNKELSPYLQALIQGADIGVTLSVSQLRLPGEENIQKLTMQIQKENEHVDISDLKFETTLNGKASGSGQFHLLSQPANSIQILDPLFSIKLTYNYLNLEKLMKQIAAIGHLLPRRIPGKAEKNISSVKSHSVYQPWIIFPTNYQVDLEVRSERLHYYQLNGYELAFKTRIYRSHAVVDDFGINAFDGKIALQGTINWSNRAREVPVHLRAKLQRINLYSLFKAADELNLDLLHSHNIRGEVDCNLSVHTKLDNSFAPRLSQTTLYSSALIRNMELINVVPLQQALRFVKKKKTEHMYFNDVHAHFLFSKDKFFTPGVKLDNNISEFKLSGSYTMNGPADLYLDLNIFEVLFGNNKKRIERIQQDVDTLMAPKKQHLLVYRQVNAVRTNAYKVKFFSRKERNSIDKMLHHHFREQLLEWKIDTVFSVIKKANIDH</sequence>
<comment type="caution">
    <text evidence="2">The sequence shown here is derived from an EMBL/GenBank/DDBJ whole genome shotgun (WGS) entry which is preliminary data.</text>
</comment>